<dbReference type="Proteomes" id="UP000063234">
    <property type="component" value="Chromosome"/>
</dbReference>
<dbReference type="NCBIfam" id="NF005507">
    <property type="entry name" value="PRK07119.1"/>
    <property type="match status" value="1"/>
</dbReference>
<dbReference type="PATRIC" id="fig|1298851.3.peg.1059"/>
<dbReference type="CDD" id="cd07034">
    <property type="entry name" value="TPP_PYR_PFOR_IOR-alpha_like"/>
    <property type="match status" value="1"/>
</dbReference>
<protein>
    <submittedName>
        <fullName evidence="4">2-oxoglutarate ferredoxin oxidoreductase subunit alpha</fullName>
        <ecNumber evidence="4">1.2.7.3</ecNumber>
    </submittedName>
</protein>
<evidence type="ECO:0000313" key="5">
    <source>
        <dbReference type="Proteomes" id="UP000063234"/>
    </source>
</evidence>
<feature type="domain" description="Pyruvate flavodoxin/ferredoxin oxidoreductase pyrimidine binding" evidence="2">
    <location>
        <begin position="15"/>
        <end position="184"/>
    </location>
</feature>
<dbReference type="InterPro" id="IPR029061">
    <property type="entry name" value="THDP-binding"/>
</dbReference>
<proteinExistence type="predicted"/>
<reference evidence="5" key="1">
    <citation type="journal article" date="2018" name="Science">
        <title>A primordial and reversible TCA cycle in a facultatively chemolithoautotrophic thermophile.</title>
        <authorList>
            <person name="Nunoura T."/>
            <person name="Chikaraishi Y."/>
            <person name="Izaki R."/>
            <person name="Suwa T."/>
            <person name="Sato T."/>
            <person name="Harada T."/>
            <person name="Mori K."/>
            <person name="Kato Y."/>
            <person name="Miyazaki M."/>
            <person name="Shimamura S."/>
            <person name="Yanagawa K."/>
            <person name="Shuto A."/>
            <person name="Ohkouchi N."/>
            <person name="Fujita N."/>
            <person name="Takaki Y."/>
            <person name="Atomi H."/>
            <person name="Takai K."/>
        </authorList>
    </citation>
    <scope>NUCLEOTIDE SEQUENCE [LARGE SCALE GENOMIC DNA]</scope>
    <source>
        <strain evidence="5">DSM 17441 / JCM 13301 / NBRC 103674 / ABI70S6</strain>
    </source>
</reference>
<dbReference type="KEGG" id="ttk:TST_1016"/>
<evidence type="ECO:0000259" key="2">
    <source>
        <dbReference type="Pfam" id="PF01855"/>
    </source>
</evidence>
<feature type="domain" description="Pyruvate:ferredoxin oxidoreductase core" evidence="3">
    <location>
        <begin position="248"/>
        <end position="321"/>
    </location>
</feature>
<gene>
    <name evidence="4" type="ORF">TST_1016</name>
</gene>
<dbReference type="EMBL" id="AP013035">
    <property type="protein sequence ID" value="BAT71810.1"/>
    <property type="molecule type" value="Genomic_DNA"/>
</dbReference>
<dbReference type="STRING" id="1298851.TST_1016"/>
<dbReference type="Pfam" id="PF17147">
    <property type="entry name" value="PFOR_II"/>
    <property type="match status" value="1"/>
</dbReference>
<dbReference type="Gene3D" id="3.40.50.970">
    <property type="match status" value="1"/>
</dbReference>
<dbReference type="GO" id="GO:0047553">
    <property type="term" value="F:2-oxoglutarate synthase activity"/>
    <property type="evidence" value="ECO:0007669"/>
    <property type="project" value="UniProtKB-EC"/>
</dbReference>
<dbReference type="InterPro" id="IPR052368">
    <property type="entry name" value="2-oxoacid_oxidoreductase"/>
</dbReference>
<dbReference type="PANTHER" id="PTHR43088:SF1">
    <property type="entry name" value="SUBUNIT OF PYRUVATE:FLAVODOXIN OXIDOREDUCTASE"/>
    <property type="match status" value="1"/>
</dbReference>
<sequence>MSGKKLWKGCDAIAEAAIQAGCRFFAGYPITPQSQILEYMSWRMFEVEGVFIQSESELAAINMVMGAAIAGVRAMTASSSPGISLMQEGISYMAGMELPAVIVNVNRGGPGLGGIQPNQGDYFQSTRGGGHGDYRTLVLAPSTVQESVDCVFEAFNLADKYRNPVLIQIDGIIAQMMESVEISTHLYKPPPEKPWALTGCEGREPQFVKSLYLGPGELTQHDWKLYRKYKGMEKEVKWEEYLIDDEPDLLLVAFGTAARVSKTAIQWLKKEGKKVGLFRPITLFPYPADALRRASERAKKIMVLEMNTGQMLEDVERFTCKDVLFFGKPSDTFYPEEIYEKIKQIL</sequence>
<evidence type="ECO:0000313" key="4">
    <source>
        <dbReference type="EMBL" id="BAT71810.1"/>
    </source>
</evidence>
<dbReference type="InterPro" id="IPR033412">
    <property type="entry name" value="PFOR_II"/>
</dbReference>
<evidence type="ECO:0000256" key="1">
    <source>
        <dbReference type="ARBA" id="ARBA00023002"/>
    </source>
</evidence>
<dbReference type="Gene3D" id="3.40.50.920">
    <property type="match status" value="1"/>
</dbReference>
<dbReference type="InterPro" id="IPR009014">
    <property type="entry name" value="Transketo_C/PFOR_II"/>
</dbReference>
<dbReference type="RefSeq" id="WP_068549808.1">
    <property type="nucleotide sequence ID" value="NZ_AP013035.1"/>
</dbReference>
<name>A0A0S3QU08_THET7</name>
<keyword evidence="1 4" id="KW-0560">Oxidoreductase</keyword>
<dbReference type="Pfam" id="PF01855">
    <property type="entry name" value="POR_N"/>
    <property type="match status" value="1"/>
</dbReference>
<dbReference type="OrthoDB" id="9794954at2"/>
<organism evidence="4 5">
    <name type="scientific">Thermosulfidibacter takaii (strain DSM 17441 / JCM 13301 / NBRC 103674 / ABI70S6)</name>
    <dbReference type="NCBI Taxonomy" id="1298851"/>
    <lineage>
        <taxon>Bacteria</taxon>
        <taxon>Pseudomonadati</taxon>
        <taxon>Thermosulfidibacterota</taxon>
        <taxon>Thermosulfidibacteria</taxon>
        <taxon>Thermosulfidibacterales</taxon>
        <taxon>Thermosulfidibacteraceae</taxon>
    </lineage>
</organism>
<keyword evidence="5" id="KW-1185">Reference proteome</keyword>
<accession>A0A0S3QU08</accession>
<dbReference type="InterPro" id="IPR002880">
    <property type="entry name" value="Pyrv_Fd/Flavodoxin_OxRdtase_N"/>
</dbReference>
<dbReference type="EC" id="1.2.7.3" evidence="4"/>
<evidence type="ECO:0000259" key="3">
    <source>
        <dbReference type="Pfam" id="PF17147"/>
    </source>
</evidence>
<dbReference type="SUPFAM" id="SSF52518">
    <property type="entry name" value="Thiamin diphosphate-binding fold (THDP-binding)"/>
    <property type="match status" value="1"/>
</dbReference>
<dbReference type="PANTHER" id="PTHR43088">
    <property type="entry name" value="SUBUNIT OF PYRUVATE:FLAVODOXIN OXIDOREDUCTASE-RELATED"/>
    <property type="match status" value="1"/>
</dbReference>
<dbReference type="SUPFAM" id="SSF52922">
    <property type="entry name" value="TK C-terminal domain-like"/>
    <property type="match status" value="1"/>
</dbReference>
<dbReference type="AlphaFoldDB" id="A0A0S3QU08"/>